<reference evidence="5" key="1">
    <citation type="submission" date="2020-08" db="EMBL/GenBank/DDBJ databases">
        <title>Genome public.</title>
        <authorList>
            <person name="Liu C."/>
            <person name="Sun Q."/>
        </authorList>
    </citation>
    <scope>NUCLEOTIDE SEQUENCE</scope>
    <source>
        <strain evidence="5">NSJ-52</strain>
    </source>
</reference>
<protein>
    <submittedName>
        <fullName evidence="5">FAD binding domain-containing protein</fullName>
    </submittedName>
</protein>
<dbReference type="InterPro" id="IPR005107">
    <property type="entry name" value="CO_DH_flav_C"/>
</dbReference>
<gene>
    <name evidence="5" type="ORF">H8S62_04985</name>
</gene>
<feature type="domain" description="FAD-binding PCMH-type" evidence="4">
    <location>
        <begin position="1"/>
        <end position="174"/>
    </location>
</feature>
<keyword evidence="6" id="KW-1185">Reference proteome</keyword>
<keyword evidence="3" id="KW-0560">Oxidoreductase</keyword>
<dbReference type="InterPro" id="IPR036318">
    <property type="entry name" value="FAD-bd_PCMH-like_sf"/>
</dbReference>
<proteinExistence type="predicted"/>
<dbReference type="GO" id="GO:0016491">
    <property type="term" value="F:oxidoreductase activity"/>
    <property type="evidence" value="ECO:0007669"/>
    <property type="project" value="UniProtKB-KW"/>
</dbReference>
<dbReference type="SMART" id="SM01092">
    <property type="entry name" value="CO_deh_flav_C"/>
    <property type="match status" value="1"/>
</dbReference>
<comment type="caution">
    <text evidence="5">The sequence shown here is derived from an EMBL/GenBank/DDBJ whole genome shotgun (WGS) entry which is preliminary data.</text>
</comment>
<dbReference type="Proteomes" id="UP000607645">
    <property type="component" value="Unassembled WGS sequence"/>
</dbReference>
<keyword evidence="1" id="KW-0285">Flavoprotein</keyword>
<dbReference type="Gene3D" id="3.30.465.10">
    <property type="match status" value="1"/>
</dbReference>
<dbReference type="Pfam" id="PF00941">
    <property type="entry name" value="FAD_binding_5"/>
    <property type="match status" value="1"/>
</dbReference>
<dbReference type="InterPro" id="IPR016166">
    <property type="entry name" value="FAD-bd_PCMH"/>
</dbReference>
<dbReference type="SUPFAM" id="SSF56176">
    <property type="entry name" value="FAD-binding/transporter-associated domain-like"/>
    <property type="match status" value="1"/>
</dbReference>
<dbReference type="InterPro" id="IPR002346">
    <property type="entry name" value="Mopterin_DH_FAD-bd"/>
</dbReference>
<dbReference type="InterPro" id="IPR051312">
    <property type="entry name" value="Diverse_Substr_Oxidored"/>
</dbReference>
<dbReference type="AlphaFoldDB" id="A0A8J6JJE4"/>
<dbReference type="SUPFAM" id="SSF55447">
    <property type="entry name" value="CO dehydrogenase flavoprotein C-terminal domain-like"/>
    <property type="match status" value="1"/>
</dbReference>
<dbReference type="InterPro" id="IPR016169">
    <property type="entry name" value="FAD-bd_PCMH_sub2"/>
</dbReference>
<dbReference type="PANTHER" id="PTHR42659">
    <property type="entry name" value="XANTHINE DEHYDROGENASE SUBUNIT C-RELATED"/>
    <property type="match status" value="1"/>
</dbReference>
<dbReference type="RefSeq" id="WP_155147926.1">
    <property type="nucleotide sequence ID" value="NZ_JACOPQ010000003.1"/>
</dbReference>
<evidence type="ECO:0000256" key="3">
    <source>
        <dbReference type="ARBA" id="ARBA00023002"/>
    </source>
</evidence>
<dbReference type="PROSITE" id="PS51387">
    <property type="entry name" value="FAD_PCMH"/>
    <property type="match status" value="1"/>
</dbReference>
<dbReference type="PANTHER" id="PTHR42659:SF2">
    <property type="entry name" value="XANTHINE DEHYDROGENASE SUBUNIT C-RELATED"/>
    <property type="match status" value="1"/>
</dbReference>
<sequence>MIPFDFDYYAPETTGEAFNCYAKLSKAGKRPVWYAGGTELISMARVGSRTFGAVVDLKGVPDCTRLAAERGRIVLGAALTLTEIARSGLFPLLGSTAARIADHTIQGKITLGGNLAGTIQYRESALPLLLCGARAHVMTAGGVEKRPFSQVFSGRLHLEEGEFLAAVDVPEREAALPHCHAKRTRQDKIDYPLVTLCAVRDGGSVRCAVSGYGSAPLLVPAQALAGGAAVCGELAGEAADSLSGSGAYKRFVLENMVGQALANLGVK</sequence>
<dbReference type="GO" id="GO:0071949">
    <property type="term" value="F:FAD binding"/>
    <property type="evidence" value="ECO:0007669"/>
    <property type="project" value="InterPro"/>
</dbReference>
<evidence type="ECO:0000256" key="2">
    <source>
        <dbReference type="ARBA" id="ARBA00022827"/>
    </source>
</evidence>
<keyword evidence="2" id="KW-0274">FAD</keyword>
<dbReference type="InterPro" id="IPR016167">
    <property type="entry name" value="FAD-bd_PCMH_sub1"/>
</dbReference>
<evidence type="ECO:0000256" key="1">
    <source>
        <dbReference type="ARBA" id="ARBA00022630"/>
    </source>
</evidence>
<dbReference type="Gene3D" id="3.30.43.10">
    <property type="entry name" value="Uridine Diphospho-n-acetylenolpyruvylglucosamine Reductase, domain 2"/>
    <property type="match status" value="1"/>
</dbReference>
<dbReference type="EMBL" id="JACOPQ010000003">
    <property type="protein sequence ID" value="MBC5736362.1"/>
    <property type="molecule type" value="Genomic_DNA"/>
</dbReference>
<evidence type="ECO:0000313" key="6">
    <source>
        <dbReference type="Proteomes" id="UP000607645"/>
    </source>
</evidence>
<organism evidence="5 6">
    <name type="scientific">Lawsonibacter faecis</name>
    <dbReference type="NCBI Taxonomy" id="2763052"/>
    <lineage>
        <taxon>Bacteria</taxon>
        <taxon>Bacillati</taxon>
        <taxon>Bacillota</taxon>
        <taxon>Clostridia</taxon>
        <taxon>Eubacteriales</taxon>
        <taxon>Oscillospiraceae</taxon>
        <taxon>Lawsonibacter</taxon>
    </lineage>
</organism>
<accession>A0A8J6JJE4</accession>
<dbReference type="InterPro" id="IPR036683">
    <property type="entry name" value="CO_DH_flav_C_dom_sf"/>
</dbReference>
<evidence type="ECO:0000259" key="4">
    <source>
        <dbReference type="PROSITE" id="PS51387"/>
    </source>
</evidence>
<name>A0A8J6JJE4_9FIRM</name>
<evidence type="ECO:0000313" key="5">
    <source>
        <dbReference type="EMBL" id="MBC5736362.1"/>
    </source>
</evidence>